<gene>
    <name evidence="7" type="ORF">H480_24192</name>
</gene>
<dbReference type="PANTHER" id="PTHR35807:SF1">
    <property type="entry name" value="TRANSCRIPTIONAL REGULATOR REDD"/>
    <property type="match status" value="1"/>
</dbReference>
<dbReference type="GO" id="GO:0000160">
    <property type="term" value="P:phosphorelay signal transduction system"/>
    <property type="evidence" value="ECO:0007669"/>
    <property type="project" value="InterPro"/>
</dbReference>
<dbReference type="SMART" id="SM00862">
    <property type="entry name" value="Trans_reg_C"/>
    <property type="match status" value="1"/>
</dbReference>
<protein>
    <submittedName>
        <fullName evidence="7">SARP family transcriptional regulator</fullName>
    </submittedName>
</protein>
<evidence type="ECO:0000256" key="4">
    <source>
        <dbReference type="ARBA" id="ARBA00023163"/>
    </source>
</evidence>
<dbReference type="GO" id="GO:0003677">
    <property type="term" value="F:DNA binding"/>
    <property type="evidence" value="ECO:0007669"/>
    <property type="project" value="UniProtKB-UniRule"/>
</dbReference>
<evidence type="ECO:0000256" key="3">
    <source>
        <dbReference type="ARBA" id="ARBA00023125"/>
    </source>
</evidence>
<sequence>MGGVDLRVLGPFEVRVGGEPRDVGGPRLRALLAVLAAEAGRVVSVPALGRALWGEQAPAHADRTVRTYLSRLRGTVDSGVLRTRSPGYVLHLPPSALDATRFEQLAAEGRRALAAGEPAAARGQLAGALALWRGGAYEEFADVETLAAEGMRLDRLRHNAVQDRIDADLATGEDTGLIAELETLTAAFPGHERLWAQLMTALYRAGRQGDALEAFRRARHGLITASGVEPSPVLAQVHRRVLAHDPALLAVRAEAVVTVQDDALAAGEHALLEDGDLRTGREHFETAYVRAERTGDADTLARAALGLGGVWVHEHRTCAASASLLTRVRYALERVDPGSSLGHRLQARLAAELDYEAGTHERILAVAGRTRAAGDPVAHAEALSLAHH</sequence>
<feature type="domain" description="OmpR/PhoB-type" evidence="6">
    <location>
        <begin position="1"/>
        <end position="92"/>
    </location>
</feature>
<dbReference type="PROSITE" id="PS51755">
    <property type="entry name" value="OMPR_PHOB"/>
    <property type="match status" value="1"/>
</dbReference>
<proteinExistence type="inferred from homology"/>
<evidence type="ECO:0000313" key="7">
    <source>
        <dbReference type="EMBL" id="EOD65914.1"/>
    </source>
</evidence>
<keyword evidence="8" id="KW-1185">Reference proteome</keyword>
<keyword evidence="3 5" id="KW-0238">DNA-binding</keyword>
<dbReference type="InterPro" id="IPR001867">
    <property type="entry name" value="OmpR/PhoB-type_DNA-bd"/>
</dbReference>
<dbReference type="Gene3D" id="1.25.40.10">
    <property type="entry name" value="Tetratricopeptide repeat domain"/>
    <property type="match status" value="1"/>
</dbReference>
<dbReference type="InterPro" id="IPR005158">
    <property type="entry name" value="BTAD"/>
</dbReference>
<feature type="non-terminal residue" evidence="7">
    <location>
        <position position="388"/>
    </location>
</feature>
<comment type="caution">
    <text evidence="7">The sequence shown here is derived from an EMBL/GenBank/DDBJ whole genome shotgun (WGS) entry which is preliminary data.</text>
</comment>
<dbReference type="SUPFAM" id="SSF46894">
    <property type="entry name" value="C-terminal effector domain of the bipartite response regulators"/>
    <property type="match status" value="1"/>
</dbReference>
<dbReference type="InterPro" id="IPR011990">
    <property type="entry name" value="TPR-like_helical_dom_sf"/>
</dbReference>
<dbReference type="OrthoDB" id="3502641at2"/>
<dbReference type="SUPFAM" id="SSF48452">
    <property type="entry name" value="TPR-like"/>
    <property type="match status" value="1"/>
</dbReference>
<dbReference type="PANTHER" id="PTHR35807">
    <property type="entry name" value="TRANSCRIPTIONAL REGULATOR REDD-RELATED"/>
    <property type="match status" value="1"/>
</dbReference>
<dbReference type="RefSeq" id="WP_003095875.1">
    <property type="nucleotide sequence ID" value="NZ_AOUO01000361.1"/>
</dbReference>
<reference evidence="7 8" key="1">
    <citation type="submission" date="2013-02" db="EMBL/GenBank/DDBJ databases">
        <title>Draft genome sequence of Amycolatopsis vancoresmycina strain DSM 44592T.</title>
        <authorList>
            <person name="Kumar S."/>
            <person name="Kaur N."/>
            <person name="Kaur C."/>
            <person name="Raghava G.P.S."/>
            <person name="Mayilraj S."/>
        </authorList>
    </citation>
    <scope>NUCLEOTIDE SEQUENCE [LARGE SCALE GENOMIC DNA]</scope>
    <source>
        <strain evidence="7 8">DSM 44592</strain>
    </source>
</reference>
<dbReference type="Pfam" id="PF00486">
    <property type="entry name" value="Trans_reg_C"/>
    <property type="match status" value="1"/>
</dbReference>
<dbReference type="eggNOG" id="COG3629">
    <property type="taxonomic scope" value="Bacteria"/>
</dbReference>
<dbReference type="AlphaFoldDB" id="R1I637"/>
<evidence type="ECO:0000256" key="5">
    <source>
        <dbReference type="PROSITE-ProRule" id="PRU01091"/>
    </source>
</evidence>
<dbReference type="Proteomes" id="UP000014139">
    <property type="component" value="Unassembled WGS sequence"/>
</dbReference>
<keyword evidence="2" id="KW-0805">Transcription regulation</keyword>
<dbReference type="GO" id="GO:0006355">
    <property type="term" value="P:regulation of DNA-templated transcription"/>
    <property type="evidence" value="ECO:0007669"/>
    <property type="project" value="InterPro"/>
</dbReference>
<dbReference type="CDD" id="cd15831">
    <property type="entry name" value="BTAD"/>
    <property type="match status" value="1"/>
</dbReference>
<evidence type="ECO:0000256" key="2">
    <source>
        <dbReference type="ARBA" id="ARBA00023015"/>
    </source>
</evidence>
<evidence type="ECO:0000256" key="1">
    <source>
        <dbReference type="ARBA" id="ARBA00005820"/>
    </source>
</evidence>
<evidence type="ECO:0000313" key="8">
    <source>
        <dbReference type="Proteomes" id="UP000014139"/>
    </source>
</evidence>
<organism evidence="7 8">
    <name type="scientific">Amycolatopsis vancoresmycina DSM 44592</name>
    <dbReference type="NCBI Taxonomy" id="1292037"/>
    <lineage>
        <taxon>Bacteria</taxon>
        <taxon>Bacillati</taxon>
        <taxon>Actinomycetota</taxon>
        <taxon>Actinomycetes</taxon>
        <taxon>Pseudonocardiales</taxon>
        <taxon>Pseudonocardiaceae</taxon>
        <taxon>Amycolatopsis</taxon>
    </lineage>
</organism>
<keyword evidence="4" id="KW-0804">Transcription</keyword>
<dbReference type="EMBL" id="AOUO01000361">
    <property type="protein sequence ID" value="EOD65914.1"/>
    <property type="molecule type" value="Genomic_DNA"/>
</dbReference>
<comment type="similarity">
    <text evidence="1">Belongs to the AfsR/DnrI/RedD regulatory family.</text>
</comment>
<dbReference type="Gene3D" id="1.10.10.10">
    <property type="entry name" value="Winged helix-like DNA-binding domain superfamily/Winged helix DNA-binding domain"/>
    <property type="match status" value="1"/>
</dbReference>
<dbReference type="SMART" id="SM01043">
    <property type="entry name" value="BTAD"/>
    <property type="match status" value="1"/>
</dbReference>
<accession>R1I637</accession>
<dbReference type="InterPro" id="IPR036388">
    <property type="entry name" value="WH-like_DNA-bd_sf"/>
</dbReference>
<evidence type="ECO:0000259" key="6">
    <source>
        <dbReference type="PROSITE" id="PS51755"/>
    </source>
</evidence>
<dbReference type="InterPro" id="IPR051677">
    <property type="entry name" value="AfsR-DnrI-RedD_regulator"/>
</dbReference>
<dbReference type="Pfam" id="PF03704">
    <property type="entry name" value="BTAD"/>
    <property type="match status" value="1"/>
</dbReference>
<name>R1I637_9PSEU</name>
<dbReference type="InterPro" id="IPR016032">
    <property type="entry name" value="Sig_transdc_resp-reg_C-effctor"/>
</dbReference>
<feature type="DNA-binding region" description="OmpR/PhoB-type" evidence="5">
    <location>
        <begin position="1"/>
        <end position="92"/>
    </location>
</feature>